<dbReference type="InterPro" id="IPR026893">
    <property type="entry name" value="Tyr/Ser_Pase_IphP-type"/>
</dbReference>
<dbReference type="Proteomes" id="UP001595443">
    <property type="component" value="Unassembled WGS sequence"/>
</dbReference>
<name>A0ABV7AC28_9RHOB</name>
<dbReference type="SUPFAM" id="SSF52799">
    <property type="entry name" value="(Phosphotyrosine protein) phosphatases II"/>
    <property type="match status" value="1"/>
</dbReference>
<keyword evidence="2" id="KW-1185">Reference proteome</keyword>
<evidence type="ECO:0000313" key="2">
    <source>
        <dbReference type="Proteomes" id="UP001595443"/>
    </source>
</evidence>
<dbReference type="InterPro" id="IPR029021">
    <property type="entry name" value="Prot-tyrosine_phosphatase-like"/>
</dbReference>
<sequence>MLKKLHKRVKDLERRLNVPNYSDLSNPEHRRRAYWHYQLMDHAFLRAWWTNFHPVTEGVYRSNQPGPARLRRYHEMGIRAVLNLRGAADTSYHLFERDACRRYGMEMVDIGLSARSLPLPDTLLELERIFRTIPRPFVMHCKSGADRAGFASALYLMMIEGAPVEVAARQLHWRYLHLKKYDTGVLDHFLRTYARAQRRSGIGLMEWIRTGYDRDAVGRDFQLWRKGEWEAE</sequence>
<reference evidence="2" key="1">
    <citation type="journal article" date="2019" name="Int. J. Syst. Evol. Microbiol.">
        <title>The Global Catalogue of Microorganisms (GCM) 10K type strain sequencing project: providing services to taxonomists for standard genome sequencing and annotation.</title>
        <authorList>
            <consortium name="The Broad Institute Genomics Platform"/>
            <consortium name="The Broad Institute Genome Sequencing Center for Infectious Disease"/>
            <person name="Wu L."/>
            <person name="Ma J."/>
        </authorList>
    </citation>
    <scope>NUCLEOTIDE SEQUENCE [LARGE SCALE GENOMIC DNA]</scope>
    <source>
        <strain evidence="2">KCTC 62192</strain>
    </source>
</reference>
<protein>
    <submittedName>
        <fullName evidence="1">Tyrosine-protein phosphatase</fullName>
    </submittedName>
</protein>
<comment type="caution">
    <text evidence="1">The sequence shown here is derived from an EMBL/GenBank/DDBJ whole genome shotgun (WGS) entry which is preliminary data.</text>
</comment>
<organism evidence="1 2">
    <name type="scientific">Acidimangrovimonas pyrenivorans</name>
    <dbReference type="NCBI Taxonomy" id="2030798"/>
    <lineage>
        <taxon>Bacteria</taxon>
        <taxon>Pseudomonadati</taxon>
        <taxon>Pseudomonadota</taxon>
        <taxon>Alphaproteobacteria</taxon>
        <taxon>Rhodobacterales</taxon>
        <taxon>Paracoccaceae</taxon>
        <taxon>Acidimangrovimonas</taxon>
    </lineage>
</organism>
<dbReference type="EMBL" id="JBHRSK010000002">
    <property type="protein sequence ID" value="MFC2966673.1"/>
    <property type="molecule type" value="Genomic_DNA"/>
</dbReference>
<dbReference type="RefSeq" id="WP_377831061.1">
    <property type="nucleotide sequence ID" value="NZ_JBHRSK010000002.1"/>
</dbReference>
<dbReference type="Gene3D" id="3.90.190.10">
    <property type="entry name" value="Protein tyrosine phosphatase superfamily"/>
    <property type="match status" value="1"/>
</dbReference>
<proteinExistence type="predicted"/>
<gene>
    <name evidence="1" type="ORF">ACFOES_01070</name>
</gene>
<dbReference type="Pfam" id="PF13350">
    <property type="entry name" value="Y_phosphatase3"/>
    <property type="match status" value="1"/>
</dbReference>
<evidence type="ECO:0000313" key="1">
    <source>
        <dbReference type="EMBL" id="MFC2966673.1"/>
    </source>
</evidence>
<accession>A0ABV7AC28</accession>